<dbReference type="EMBL" id="UIVT01000004">
    <property type="protein sequence ID" value="SVP94246.1"/>
    <property type="molecule type" value="Genomic_DNA"/>
</dbReference>
<keyword evidence="4" id="KW-0539">Nucleus</keyword>
<evidence type="ECO:0000313" key="6">
    <source>
        <dbReference type="EMBL" id="SVP94246.1"/>
    </source>
</evidence>
<comment type="subcellular location">
    <subcellularLocation>
        <location evidence="1">Nucleus</location>
    </subcellularLocation>
</comment>
<dbReference type="GO" id="GO:0006368">
    <property type="term" value="P:transcription elongation by RNA polymerase II"/>
    <property type="evidence" value="ECO:0007669"/>
    <property type="project" value="InterPro"/>
</dbReference>
<name>A0A3B0MXL9_THEAN</name>
<dbReference type="Pfam" id="PF05179">
    <property type="entry name" value="CDC73_C"/>
    <property type="match status" value="1"/>
</dbReference>
<evidence type="ECO:0000256" key="1">
    <source>
        <dbReference type="ARBA" id="ARBA00004123"/>
    </source>
</evidence>
<protein>
    <submittedName>
        <fullName evidence="7">RNA pol II accessory factor, Cdc73 family, putative</fullName>
    </submittedName>
</protein>
<dbReference type="GO" id="GO:0000993">
    <property type="term" value="F:RNA polymerase II complex binding"/>
    <property type="evidence" value="ECO:0007669"/>
    <property type="project" value="TreeGrafter"/>
</dbReference>
<dbReference type="InterPro" id="IPR007852">
    <property type="entry name" value="Cdc73/Parafibromin"/>
</dbReference>
<dbReference type="GO" id="GO:0032968">
    <property type="term" value="P:positive regulation of transcription elongation by RNA polymerase II"/>
    <property type="evidence" value="ECO:0007669"/>
    <property type="project" value="TreeGrafter"/>
</dbReference>
<dbReference type="InterPro" id="IPR038103">
    <property type="entry name" value="CDC73_C_sf"/>
</dbReference>
<accession>A0A3B0MXL9</accession>
<dbReference type="GO" id="GO:0016593">
    <property type="term" value="C:Cdc73/Paf1 complex"/>
    <property type="evidence" value="ECO:0007669"/>
    <property type="project" value="InterPro"/>
</dbReference>
<dbReference type="EMBL" id="UIVS01000004">
    <property type="protein sequence ID" value="SVP95013.1"/>
    <property type="molecule type" value="Genomic_DNA"/>
</dbReference>
<dbReference type="PANTHER" id="PTHR12466:SF8">
    <property type="entry name" value="PARAFIBROMIN"/>
    <property type="match status" value="1"/>
</dbReference>
<comment type="similarity">
    <text evidence="2">Belongs to the CDC73 family.</text>
</comment>
<sequence length="410" mass="47247">MEGNYITFDKSWDLKPDPSVVSEYWRDSPNTESILLLKSIIINNYSVEFLKTQAGFLVAQLPDFNLQINVLSPSGLTSRRGELYLVADILLALKLVREEYTYQFVTDRGFKYINILERDRIKSILEEVKVSPELLNFKVEYRAINPHLDAKIPGKTLETSSKTSTTKLTVKDILHNLYSSLTKLHNNVKNAESDENARNENLPKKNSQLNEYLNTFVFVTCIQERPVRTRNSLLTAHGEGFEKILMKADSSADSVKKLHKSDASSSKSMSKMKVLDEICCKYRKRPIIIVPSGSSSIISRQNIKQLLQDHQFIDQHQSIKNDGIVQSNLPMNAVEIVHTVGKKQVKFRVVENSYVSRFTNHDWVSVVCVVLNVKGERWQFNNYPFESFIDMFMTLKYQFKQLIINTHFYT</sequence>
<feature type="domain" description="Cell division control protein 73 C-terminal" evidence="5">
    <location>
        <begin position="283"/>
        <end position="395"/>
    </location>
</feature>
<evidence type="ECO:0000256" key="2">
    <source>
        <dbReference type="ARBA" id="ARBA00010427"/>
    </source>
</evidence>
<evidence type="ECO:0000259" key="5">
    <source>
        <dbReference type="Pfam" id="PF05179"/>
    </source>
</evidence>
<gene>
    <name evidence="6" type="ORF">TAT_000324800</name>
    <name evidence="7" type="ORF">TAV_000324600</name>
</gene>
<organism evidence="7">
    <name type="scientific">Theileria annulata</name>
    <dbReference type="NCBI Taxonomy" id="5874"/>
    <lineage>
        <taxon>Eukaryota</taxon>
        <taxon>Sar</taxon>
        <taxon>Alveolata</taxon>
        <taxon>Apicomplexa</taxon>
        <taxon>Aconoidasida</taxon>
        <taxon>Piroplasmida</taxon>
        <taxon>Theileriidae</taxon>
        <taxon>Theileria</taxon>
    </lineage>
</organism>
<dbReference type="Gene3D" id="3.40.50.11990">
    <property type="entry name" value="RNA polymerase II accessory factor, Cdc73 C-terminal domain"/>
    <property type="match status" value="1"/>
</dbReference>
<evidence type="ECO:0000313" key="7">
    <source>
        <dbReference type="EMBL" id="SVP95013.1"/>
    </source>
</evidence>
<dbReference type="InterPro" id="IPR031336">
    <property type="entry name" value="CDC73_C"/>
</dbReference>
<evidence type="ECO:0000256" key="3">
    <source>
        <dbReference type="ARBA" id="ARBA00023163"/>
    </source>
</evidence>
<evidence type="ECO:0000256" key="4">
    <source>
        <dbReference type="ARBA" id="ARBA00023242"/>
    </source>
</evidence>
<proteinExistence type="inferred from homology"/>
<dbReference type="PANTHER" id="PTHR12466">
    <property type="entry name" value="CDC73 DOMAIN PROTEIN"/>
    <property type="match status" value="1"/>
</dbReference>
<dbReference type="AlphaFoldDB" id="A0A3B0MXL9"/>
<keyword evidence="3" id="KW-0804">Transcription</keyword>
<reference evidence="7" key="1">
    <citation type="submission" date="2018-07" db="EMBL/GenBank/DDBJ databases">
        <authorList>
            <person name="Quirk P.G."/>
            <person name="Krulwich T.A."/>
        </authorList>
    </citation>
    <scope>NUCLEOTIDE SEQUENCE</scope>
    <source>
        <strain evidence="7">Anand</strain>
    </source>
</reference>
<dbReference type="VEuPathDB" id="PiroplasmaDB:TA07735"/>